<protein>
    <submittedName>
        <fullName evidence="3">Homoserine kinase</fullName>
    </submittedName>
</protein>
<comment type="similarity">
    <text evidence="1">Belongs to the pseudomonas-type ThrB family.</text>
</comment>
<name>A0A1B2E5R6_9BACL</name>
<dbReference type="GO" id="GO:0019202">
    <property type="term" value="F:amino acid kinase activity"/>
    <property type="evidence" value="ECO:0007669"/>
    <property type="project" value="TreeGrafter"/>
</dbReference>
<keyword evidence="3" id="KW-0418">Kinase</keyword>
<gene>
    <name evidence="4" type="ORF">BBD40_11985</name>
    <name evidence="3" type="ORF">BBD41_23575</name>
</gene>
<evidence type="ECO:0000313" key="4">
    <source>
        <dbReference type="EMBL" id="OOC62518.1"/>
    </source>
</evidence>
<evidence type="ECO:0000313" key="5">
    <source>
        <dbReference type="Proteomes" id="UP000189059"/>
    </source>
</evidence>
<dbReference type="EMBL" id="MRVI01000001">
    <property type="protein sequence ID" value="OOC62518.1"/>
    <property type="molecule type" value="Genomic_DNA"/>
</dbReference>
<feature type="domain" description="Aminoglycoside phosphotransferase" evidence="2">
    <location>
        <begin position="31"/>
        <end position="273"/>
    </location>
</feature>
<dbReference type="InterPro" id="IPR011009">
    <property type="entry name" value="Kinase-like_dom_sf"/>
</dbReference>
<dbReference type="PANTHER" id="PTHR21064:SF6">
    <property type="entry name" value="AMINOGLYCOSIDE PHOSPHOTRANSFERASE DOMAIN-CONTAINING PROTEIN"/>
    <property type="match status" value="1"/>
</dbReference>
<keyword evidence="5" id="KW-1185">Reference proteome</keyword>
<evidence type="ECO:0000256" key="1">
    <source>
        <dbReference type="ARBA" id="ARBA00038240"/>
    </source>
</evidence>
<dbReference type="KEGG" id="pib:BBD41_23575"/>
<dbReference type="SUPFAM" id="SSF56112">
    <property type="entry name" value="Protein kinase-like (PK-like)"/>
    <property type="match status" value="1"/>
</dbReference>
<dbReference type="PANTHER" id="PTHR21064">
    <property type="entry name" value="AMINOGLYCOSIDE PHOSPHOTRANSFERASE DOMAIN-CONTAINING PROTEIN-RELATED"/>
    <property type="match status" value="1"/>
</dbReference>
<dbReference type="Pfam" id="PF01636">
    <property type="entry name" value="APH"/>
    <property type="match status" value="1"/>
</dbReference>
<reference evidence="4 5" key="2">
    <citation type="submission" date="2016-12" db="EMBL/GenBank/DDBJ databases">
        <title>Genome sequencing and description of Paenibacillus sp. nov. from high altitude lake in the Indian Trans- Himalayas.</title>
        <authorList>
            <person name="Kiran S."/>
            <person name="Swarnkar M.K."/>
            <person name="Rana A."/>
            <person name="Tewari R."/>
            <person name="Gulati A."/>
        </authorList>
    </citation>
    <scope>NUCLEOTIDE SEQUENCE [LARGE SCALE GENOMIC DNA]</scope>
    <source>
        <strain evidence="4 5">IHBB 9951</strain>
    </source>
</reference>
<dbReference type="RefSeq" id="WP_237086893.1">
    <property type="nucleotide sequence ID" value="NZ_CP016809.1"/>
</dbReference>
<dbReference type="Gene3D" id="3.30.200.20">
    <property type="entry name" value="Phosphorylase Kinase, domain 1"/>
    <property type="match status" value="1"/>
</dbReference>
<dbReference type="Gene3D" id="3.90.1200.10">
    <property type="match status" value="1"/>
</dbReference>
<proteinExistence type="inferred from homology"/>
<dbReference type="AlphaFoldDB" id="A0A1B2E5R6"/>
<evidence type="ECO:0000313" key="3">
    <source>
        <dbReference type="EMBL" id="ANY75314.1"/>
    </source>
</evidence>
<accession>A0A1B2E5R6</accession>
<dbReference type="EMBL" id="CP016809">
    <property type="protein sequence ID" value="ANY75314.1"/>
    <property type="molecule type" value="Genomic_DNA"/>
</dbReference>
<dbReference type="InterPro" id="IPR002575">
    <property type="entry name" value="Aminoglycoside_PTrfase"/>
</dbReference>
<reference evidence="3" key="1">
    <citation type="submission" date="2016-08" db="EMBL/GenBank/DDBJ databases">
        <title>Complete Genome Seqeunce of Paenibacillus sp. nov. IHBB 9852 from high altitute lake of Indian trans-Himalayas.</title>
        <authorList>
            <person name="Kiran S."/>
            <person name="Swarnkar M.K."/>
            <person name="Rana A."/>
            <person name="Tewari R."/>
            <person name="Gulati A."/>
        </authorList>
    </citation>
    <scope>NUCLEOTIDE SEQUENCE [LARGE SCALE GENOMIC DNA]</scope>
    <source>
        <strain evidence="3">IHBB 9852</strain>
    </source>
</reference>
<evidence type="ECO:0000259" key="2">
    <source>
        <dbReference type="Pfam" id="PF01636"/>
    </source>
</evidence>
<keyword evidence="3" id="KW-0808">Transferase</keyword>
<organism evidence="3">
    <name type="scientific">Paenibacillus ihbetae</name>
    <dbReference type="NCBI Taxonomy" id="1870820"/>
    <lineage>
        <taxon>Bacteria</taxon>
        <taxon>Bacillati</taxon>
        <taxon>Bacillota</taxon>
        <taxon>Bacilli</taxon>
        <taxon>Bacillales</taxon>
        <taxon>Paenibacillaceae</taxon>
        <taxon>Paenibacillus</taxon>
    </lineage>
</organism>
<sequence>MVVEQVQADRMILEDLLVSIQRDMGLVVHEVTSIRRGWLNLKWKLETDQGTYLLKQYNRERFKLYDEEELLMAFSQQIRLRSRGGKCPALLTNEGRYFLKSDQGERFMVMEFCEGQLVAPGGTNADQMRALGREIGFMHRILNDGSLGVKDKPQFIPPSRTERLGYWKRVMEEAAGSKLPEVLAALEAQHAATERFRDEINPMQTGWAHRDVWVDNLLFQPAGVAAILDFDRLNYDYPQLDIARAVISCALHSELDVSLVSAFMEGYREEREVPEGYLIQGIRWLWYMESVWWVNAKLHEHQGPPARFAWEMDWLAKHLEGLPELLEPI</sequence>
<dbReference type="InterPro" id="IPR050249">
    <property type="entry name" value="Pseudomonas-type_ThrB"/>
</dbReference>
<dbReference type="Proteomes" id="UP000189059">
    <property type="component" value="Unassembled WGS sequence"/>
</dbReference>